<evidence type="ECO:0000313" key="2">
    <source>
        <dbReference type="EMBL" id="KOC30654.1"/>
    </source>
</evidence>
<feature type="chain" id="PRO_5005574488" description="Secreted protein" evidence="1">
    <location>
        <begin position="19"/>
        <end position="91"/>
    </location>
</feature>
<feature type="signal peptide" evidence="1">
    <location>
        <begin position="1"/>
        <end position="18"/>
    </location>
</feature>
<dbReference type="Proteomes" id="UP000037442">
    <property type="component" value="Unassembled WGS sequence"/>
</dbReference>
<evidence type="ECO:0008006" key="4">
    <source>
        <dbReference type="Google" id="ProtNLM"/>
    </source>
</evidence>
<dbReference type="AlphaFoldDB" id="A0A0L7N8W3"/>
<protein>
    <recommendedName>
        <fullName evidence="4">Secreted protein</fullName>
    </recommendedName>
</protein>
<dbReference type="PATRIC" id="fig|285.49.peg.3661"/>
<reference evidence="3" key="1">
    <citation type="submission" date="2014-06" db="EMBL/GenBank/DDBJ databases">
        <title>Draft genome sequence of C. testosteroni WDL7.</title>
        <authorList>
            <person name="Wu Y."/>
            <person name="Seshan H."/>
            <person name="Arumugam K."/>
        </authorList>
    </citation>
    <scope>NUCLEOTIDE SEQUENCE [LARGE SCALE GENOMIC DNA]</scope>
    <source>
        <strain evidence="3">WDL7</strain>
    </source>
</reference>
<name>A0A0L7N8W3_COMTE</name>
<comment type="caution">
    <text evidence="2">The sequence shown here is derived from an EMBL/GenBank/DDBJ whole genome shotgun (WGS) entry which is preliminary data.</text>
</comment>
<sequence>MAAWLHGCMAAWLHGCMAACSAGSVMGGSISDEFELAEIKVSIGWQAGRLAGWLGQQEADHGKCREYMRDRLLGQPLVFGIGTICRRDAQS</sequence>
<keyword evidence="1" id="KW-0732">Signal</keyword>
<evidence type="ECO:0000256" key="1">
    <source>
        <dbReference type="SAM" id="SignalP"/>
    </source>
</evidence>
<organism evidence="2 3">
    <name type="scientific">Comamonas testosteroni</name>
    <name type="common">Pseudomonas testosteroni</name>
    <dbReference type="NCBI Taxonomy" id="285"/>
    <lineage>
        <taxon>Bacteria</taxon>
        <taxon>Pseudomonadati</taxon>
        <taxon>Pseudomonadota</taxon>
        <taxon>Betaproteobacteria</taxon>
        <taxon>Burkholderiales</taxon>
        <taxon>Comamonadaceae</taxon>
        <taxon>Comamonas</taxon>
    </lineage>
</organism>
<accession>A0A0L7N8W3</accession>
<dbReference type="RefSeq" id="WP_053281490.1">
    <property type="nucleotide sequence ID" value="NZ_JNVD01000003.1"/>
</dbReference>
<evidence type="ECO:0000313" key="3">
    <source>
        <dbReference type="Proteomes" id="UP000037442"/>
    </source>
</evidence>
<proteinExistence type="predicted"/>
<gene>
    <name evidence="2" type="ORF">GL58_17720</name>
</gene>
<dbReference type="EMBL" id="JNVD01000003">
    <property type="protein sequence ID" value="KOC30654.1"/>
    <property type="molecule type" value="Genomic_DNA"/>
</dbReference>